<protein>
    <submittedName>
        <fullName evidence="1">Uncharacterized protein</fullName>
    </submittedName>
</protein>
<evidence type="ECO:0000313" key="2">
    <source>
        <dbReference type="Proteomes" id="UP000252118"/>
    </source>
</evidence>
<reference evidence="1 2" key="1">
    <citation type="submission" date="2018-06" db="EMBL/GenBank/DDBJ databases">
        <title>Freshwater and sediment microbial communities from various areas in North America, analyzing microbe dynamics in response to fracking.</title>
        <authorList>
            <person name="Lamendella R."/>
        </authorList>
    </citation>
    <scope>NUCLEOTIDE SEQUENCE [LARGE SCALE GENOMIC DNA]</scope>
    <source>
        <strain evidence="1 2">97B</strain>
    </source>
</reference>
<evidence type="ECO:0000313" key="1">
    <source>
        <dbReference type="EMBL" id="RBP08004.1"/>
    </source>
</evidence>
<sequence length="38" mass="4353">MKTSIPLIVLSDKEVTLYEHGAPHAQFFLRSISYIFLS</sequence>
<dbReference type="EMBL" id="QNRJ01000001">
    <property type="protein sequence ID" value="RBP08004.1"/>
    <property type="molecule type" value="Genomic_DNA"/>
</dbReference>
<proteinExistence type="predicted"/>
<dbReference type="AlphaFoldDB" id="A0A366F077"/>
<organism evidence="1 2">
    <name type="scientific">Rossellomorea aquimaris</name>
    <dbReference type="NCBI Taxonomy" id="189382"/>
    <lineage>
        <taxon>Bacteria</taxon>
        <taxon>Bacillati</taxon>
        <taxon>Bacillota</taxon>
        <taxon>Bacilli</taxon>
        <taxon>Bacillales</taxon>
        <taxon>Bacillaceae</taxon>
        <taxon>Rossellomorea</taxon>
    </lineage>
</organism>
<name>A0A366F077_9BACI</name>
<comment type="caution">
    <text evidence="1">The sequence shown here is derived from an EMBL/GenBank/DDBJ whole genome shotgun (WGS) entry which is preliminary data.</text>
</comment>
<gene>
    <name evidence="1" type="ORF">DET59_101373</name>
</gene>
<dbReference type="Proteomes" id="UP000252118">
    <property type="component" value="Unassembled WGS sequence"/>
</dbReference>
<accession>A0A366F077</accession>